<dbReference type="Gene3D" id="3.30.420.10">
    <property type="entry name" value="Ribonuclease H-like superfamily/Ribonuclease H"/>
    <property type="match status" value="1"/>
</dbReference>
<reference evidence="2" key="1">
    <citation type="submission" date="2021-06" db="EMBL/GenBank/DDBJ databases">
        <authorList>
            <person name="Kallberg Y."/>
            <person name="Tangrot J."/>
            <person name="Rosling A."/>
        </authorList>
    </citation>
    <scope>NUCLEOTIDE SEQUENCE</scope>
    <source>
        <strain evidence="2">BR232B</strain>
    </source>
</reference>
<dbReference type="SUPFAM" id="SSF53098">
    <property type="entry name" value="Ribonuclease H-like"/>
    <property type="match status" value="1"/>
</dbReference>
<dbReference type="GO" id="GO:0003676">
    <property type="term" value="F:nucleic acid binding"/>
    <property type="evidence" value="ECO:0007669"/>
    <property type="project" value="InterPro"/>
</dbReference>
<dbReference type="PANTHER" id="PTHR46585:SF1">
    <property type="entry name" value="CHROMO DOMAIN-CONTAINING PROTEIN"/>
    <property type="match status" value="1"/>
</dbReference>
<dbReference type="PANTHER" id="PTHR46585">
    <property type="entry name" value="INTEGRASE CORE DOMAIN CONTAINING PROTEIN"/>
    <property type="match status" value="1"/>
</dbReference>
<gene>
    <name evidence="2" type="ORF">PBRASI_LOCUS9479</name>
</gene>
<comment type="caution">
    <text evidence="2">The sequence shown here is derived from an EMBL/GenBank/DDBJ whole genome shotgun (WGS) entry which is preliminary data.</text>
</comment>
<dbReference type="EMBL" id="CAJVPI010002093">
    <property type="protein sequence ID" value="CAG8635434.1"/>
    <property type="molecule type" value="Genomic_DNA"/>
</dbReference>
<evidence type="ECO:0000313" key="3">
    <source>
        <dbReference type="Proteomes" id="UP000789739"/>
    </source>
</evidence>
<dbReference type="PROSITE" id="PS50994">
    <property type="entry name" value="INTEGRASE"/>
    <property type="match status" value="1"/>
</dbReference>
<keyword evidence="3" id="KW-1185">Reference proteome</keyword>
<protein>
    <submittedName>
        <fullName evidence="2">1573_t:CDS:1</fullName>
    </submittedName>
</protein>
<evidence type="ECO:0000313" key="2">
    <source>
        <dbReference type="EMBL" id="CAG8635434.1"/>
    </source>
</evidence>
<dbReference type="Proteomes" id="UP000789739">
    <property type="component" value="Unassembled WGS sequence"/>
</dbReference>
<dbReference type="InterPro" id="IPR001584">
    <property type="entry name" value="Integrase_cat-core"/>
</dbReference>
<organism evidence="2 3">
    <name type="scientific">Paraglomus brasilianum</name>
    <dbReference type="NCBI Taxonomy" id="144538"/>
    <lineage>
        <taxon>Eukaryota</taxon>
        <taxon>Fungi</taxon>
        <taxon>Fungi incertae sedis</taxon>
        <taxon>Mucoromycota</taxon>
        <taxon>Glomeromycotina</taxon>
        <taxon>Glomeromycetes</taxon>
        <taxon>Paraglomerales</taxon>
        <taxon>Paraglomeraceae</taxon>
        <taxon>Paraglomus</taxon>
    </lineage>
</organism>
<sequence length="229" mass="26252">MSKSLDHASHKLSKPIIRIYPDEELQIVLSMLYYKPTGYHSNAKALRNACKKEGYNFPYKKVREWLHNQNEWQKYAPSPKNTPRVSYGKISRPNCVHMCDLLRLTNDTVNKKTYKWALTLIDVGSRFKWAVPLTSKNSSEVAKAFKKIYDNSNIPLTWPDLLQCDGGREFMGATSKIMEAHKVTIRVIGPYSHRGLAIVDRFCKTLAEMLYKVQSAVETISGNPKLIRA</sequence>
<accession>A0A9N9GYB3</accession>
<name>A0A9N9GYB3_9GLOM</name>
<dbReference type="InterPro" id="IPR012337">
    <property type="entry name" value="RNaseH-like_sf"/>
</dbReference>
<evidence type="ECO:0000259" key="1">
    <source>
        <dbReference type="PROSITE" id="PS50994"/>
    </source>
</evidence>
<feature type="domain" description="Integrase catalytic" evidence="1">
    <location>
        <begin position="89"/>
        <end position="229"/>
    </location>
</feature>
<dbReference type="GO" id="GO:0005634">
    <property type="term" value="C:nucleus"/>
    <property type="evidence" value="ECO:0007669"/>
    <property type="project" value="UniProtKB-ARBA"/>
</dbReference>
<dbReference type="AlphaFoldDB" id="A0A9N9GYB3"/>
<dbReference type="OrthoDB" id="2403749at2759"/>
<dbReference type="InterPro" id="IPR036397">
    <property type="entry name" value="RNaseH_sf"/>
</dbReference>
<proteinExistence type="predicted"/>
<dbReference type="GO" id="GO:0015074">
    <property type="term" value="P:DNA integration"/>
    <property type="evidence" value="ECO:0007669"/>
    <property type="project" value="InterPro"/>
</dbReference>